<dbReference type="AlphaFoldDB" id="A0A8J2WQ58"/>
<dbReference type="PANTHER" id="PTHR46579:SF1">
    <property type="entry name" value="F5_8 TYPE C DOMAIN-CONTAINING PROTEIN"/>
    <property type="match status" value="1"/>
</dbReference>
<gene>
    <name evidence="2" type="ORF">DGAL_LOCUS10592</name>
</gene>
<evidence type="ECO:0000313" key="3">
    <source>
        <dbReference type="Proteomes" id="UP000789390"/>
    </source>
</evidence>
<evidence type="ECO:0000256" key="1">
    <source>
        <dbReference type="SAM" id="MobiDB-lite"/>
    </source>
</evidence>
<dbReference type="Proteomes" id="UP000789390">
    <property type="component" value="Unassembled WGS sequence"/>
</dbReference>
<feature type="region of interest" description="Disordered" evidence="1">
    <location>
        <begin position="428"/>
        <end position="450"/>
    </location>
</feature>
<feature type="compositionally biased region" description="Low complexity" evidence="1">
    <location>
        <begin position="66"/>
        <end position="77"/>
    </location>
</feature>
<keyword evidence="3" id="KW-1185">Reference proteome</keyword>
<accession>A0A8J2WQ58</accession>
<protein>
    <submittedName>
        <fullName evidence="2">Uncharacterized protein</fullName>
    </submittedName>
</protein>
<comment type="caution">
    <text evidence="2">The sequence shown here is derived from an EMBL/GenBank/DDBJ whole genome shotgun (WGS) entry which is preliminary data.</text>
</comment>
<name>A0A8J2WQ58_9CRUS</name>
<organism evidence="2 3">
    <name type="scientific">Daphnia galeata</name>
    <dbReference type="NCBI Taxonomy" id="27404"/>
    <lineage>
        <taxon>Eukaryota</taxon>
        <taxon>Metazoa</taxon>
        <taxon>Ecdysozoa</taxon>
        <taxon>Arthropoda</taxon>
        <taxon>Crustacea</taxon>
        <taxon>Branchiopoda</taxon>
        <taxon>Diplostraca</taxon>
        <taxon>Cladocera</taxon>
        <taxon>Anomopoda</taxon>
        <taxon>Daphniidae</taxon>
        <taxon>Daphnia</taxon>
    </lineage>
</organism>
<reference evidence="2" key="1">
    <citation type="submission" date="2021-11" db="EMBL/GenBank/DDBJ databases">
        <authorList>
            <person name="Schell T."/>
        </authorList>
    </citation>
    <scope>NUCLEOTIDE SEQUENCE</scope>
    <source>
        <strain evidence="2">M5</strain>
    </source>
</reference>
<proteinExistence type="predicted"/>
<feature type="region of interest" description="Disordered" evidence="1">
    <location>
        <begin position="60"/>
        <end position="83"/>
    </location>
</feature>
<dbReference type="OrthoDB" id="7549404at2759"/>
<evidence type="ECO:0000313" key="2">
    <source>
        <dbReference type="EMBL" id="CAH0107300.1"/>
    </source>
</evidence>
<dbReference type="PANTHER" id="PTHR46579">
    <property type="entry name" value="F5/8 TYPE C DOMAIN-CONTAINING PROTEIN-RELATED"/>
    <property type="match status" value="1"/>
</dbReference>
<dbReference type="EMBL" id="CAKKLH010000268">
    <property type="protein sequence ID" value="CAH0107300.1"/>
    <property type="molecule type" value="Genomic_DNA"/>
</dbReference>
<sequence length="827" mass="93674">MSKRNACDTGLLHKKTVKRRVKNELLMEEKVKELRVIAASELLHSNCDAIDSPPTDLLASSSVIRSPQPSTSSNSESIKSLFDQNKDGNTASQVVQLNHGEVSSEDTSEIENCYSAVSSSNIEHQQHGLLDQHDCNSDDSAISDTEDDEIVQLHHSVYLPLLSISFYLGNSLTKVALAGHLKILNIATHHSIKKLASPFTLMSKYDSRKTSFKIQYVCREKQCKQLLVCGGDGHPTLLQNCGHKHIRNNSHCCFILQLPIEQQLLYFMEHHGLPELLQQVDPNIRSDVNSGTMYRKLVESGVINSFTITLQVNADGASCYRKSKYSFWPLMALINDVPYKLRRSYIILLALWFGNKKPPRDAFLGESITELRRLENDGFLFKGILYKIRVLVVTTDTVARPLLLNTSQFNGECGCNFCLHPGERVSKGKGGTRVYPEPNPDDEDPTNYPLRSKDQHLLDLEFVLRTGKPRNGIMGPTPLMNLPDLDFVKAFVPEYMHAVCQGVFKQYTGLLTSTKDGNGKKPWFVGIRRSSNKMKVINMKLSQAKVPYEITRIVESFDDFSDYKASMFRTFFLYLFPVLENVLPQVYFRHVCNLSYAIYALLQEQISVEDVIKVGVLLKYVVLDFESLYGKKNVGINVHFLTHLSQSVIDWGCLWSTSTFIPESFNGELLTLCKGTQNLIKQMASNYMLKSVLRDEVLQLLKNNKVPSPVHSLFTELLHLPHSRELSKGNIVSNGKIKLLGRASPRSITIEEEVAIRNYMTKNIGLRPFLDYLAPSNKINFSGDNSWEDSWAGFERNIFARTHQWDGFLFDSWINNETGWPVSNYCV</sequence>